<dbReference type="AlphaFoldDB" id="A0A1Y0EHQ8"/>
<evidence type="ECO:0008006" key="3">
    <source>
        <dbReference type="Google" id="ProtNLM"/>
    </source>
</evidence>
<protein>
    <recommendedName>
        <fullName evidence="3">Lipoprotein</fullName>
    </recommendedName>
</protein>
<evidence type="ECO:0000313" key="2">
    <source>
        <dbReference type="Proteomes" id="UP000195273"/>
    </source>
</evidence>
<dbReference type="OrthoDB" id="9217599at2"/>
<dbReference type="PROSITE" id="PS51257">
    <property type="entry name" value="PROKAR_LIPOPROTEIN"/>
    <property type="match status" value="1"/>
</dbReference>
<accession>A0A1Y0EHQ8</accession>
<gene>
    <name evidence="1" type="ORF">LOKVESSMR4R_03859</name>
</gene>
<organism evidence="1 2">
    <name type="scientific">Yoonia vestfoldensis</name>
    <dbReference type="NCBI Taxonomy" id="245188"/>
    <lineage>
        <taxon>Bacteria</taxon>
        <taxon>Pseudomonadati</taxon>
        <taxon>Pseudomonadota</taxon>
        <taxon>Alphaproteobacteria</taxon>
        <taxon>Rhodobacterales</taxon>
        <taxon>Paracoccaceae</taxon>
        <taxon>Yoonia</taxon>
    </lineage>
</organism>
<sequence>MVIFSKLKLVLIGIIAPLVAGCSAGTYRSFETVGYDHWGVQGRFETRDMVFQNVTQENLVTLLSGKTFVGYEESDGRGGAYGALTVEHYAADGSFQVCRVSYKVGKSLDGAATKRWISRSADNHNIGYRITELEFIEVNGSSTYGLVQYDASFGRLAFLGYDRPVLRDYRKGHLQNDVPAAVYTACPEFPAAENLGTVVNNNQTSWNYFELVEQDAGDRVIRPDLVTDFTPVPLNPTVVVAQ</sequence>
<proteinExistence type="predicted"/>
<keyword evidence="2" id="KW-1185">Reference proteome</keyword>
<evidence type="ECO:0000313" key="1">
    <source>
        <dbReference type="EMBL" id="ARU03124.1"/>
    </source>
</evidence>
<dbReference type="KEGG" id="lvs:LOKVESSMR4R_03859"/>
<dbReference type="EMBL" id="CP021431">
    <property type="protein sequence ID" value="ARU03124.1"/>
    <property type="molecule type" value="Genomic_DNA"/>
</dbReference>
<dbReference type="RefSeq" id="WP_087212194.1">
    <property type="nucleotide sequence ID" value="NZ_CP021431.1"/>
</dbReference>
<reference evidence="1 2" key="1">
    <citation type="submission" date="2017-05" db="EMBL/GenBank/DDBJ databases">
        <title>Genome Sequence of Loktanella vestfoldensis Strain SMR4r Isolated from a Culture of the Diatom Skeletonema marinoi.</title>
        <authorList>
            <person name="Topel M."/>
            <person name="Pinder M.I.M."/>
            <person name="Johansson O.N."/>
            <person name="Kourtchenko O."/>
            <person name="Godhe A."/>
            <person name="Clarke A.K."/>
        </authorList>
    </citation>
    <scope>NUCLEOTIDE SEQUENCE [LARGE SCALE GENOMIC DNA]</scope>
    <source>
        <strain evidence="1 2">SMR4r</strain>
    </source>
</reference>
<dbReference type="Proteomes" id="UP000195273">
    <property type="component" value="Chromosome"/>
</dbReference>
<name>A0A1Y0EHQ8_9RHOB</name>